<dbReference type="Proteomes" id="UP000585474">
    <property type="component" value="Unassembled WGS sequence"/>
</dbReference>
<dbReference type="AlphaFoldDB" id="A0A7J0EXM1"/>
<comment type="caution">
    <text evidence="2">The sequence shown here is derived from an EMBL/GenBank/DDBJ whole genome shotgun (WGS) entry which is preliminary data.</text>
</comment>
<evidence type="ECO:0000313" key="2">
    <source>
        <dbReference type="EMBL" id="GFY91195.1"/>
    </source>
</evidence>
<keyword evidence="1" id="KW-0812">Transmembrane</keyword>
<keyword evidence="1" id="KW-1133">Transmembrane helix</keyword>
<reference evidence="2 3" key="1">
    <citation type="submission" date="2019-07" db="EMBL/GenBank/DDBJ databases">
        <title>De Novo Assembly of kiwifruit Actinidia rufa.</title>
        <authorList>
            <person name="Sugita-Konishi S."/>
            <person name="Sato K."/>
            <person name="Mori E."/>
            <person name="Abe Y."/>
            <person name="Kisaki G."/>
            <person name="Hamano K."/>
            <person name="Suezawa K."/>
            <person name="Otani M."/>
            <person name="Fukuda T."/>
            <person name="Manabe T."/>
            <person name="Gomi K."/>
            <person name="Tabuchi M."/>
            <person name="Akimitsu K."/>
            <person name="Kataoka I."/>
        </authorList>
    </citation>
    <scope>NUCLEOTIDE SEQUENCE [LARGE SCALE GENOMIC DNA]</scope>
    <source>
        <strain evidence="3">cv. Fuchu</strain>
    </source>
</reference>
<evidence type="ECO:0000256" key="1">
    <source>
        <dbReference type="SAM" id="Phobius"/>
    </source>
</evidence>
<accession>A0A7J0EXM1</accession>
<proteinExistence type="predicted"/>
<organism evidence="2 3">
    <name type="scientific">Actinidia rufa</name>
    <dbReference type="NCBI Taxonomy" id="165716"/>
    <lineage>
        <taxon>Eukaryota</taxon>
        <taxon>Viridiplantae</taxon>
        <taxon>Streptophyta</taxon>
        <taxon>Embryophyta</taxon>
        <taxon>Tracheophyta</taxon>
        <taxon>Spermatophyta</taxon>
        <taxon>Magnoliopsida</taxon>
        <taxon>eudicotyledons</taxon>
        <taxon>Gunneridae</taxon>
        <taxon>Pentapetalae</taxon>
        <taxon>asterids</taxon>
        <taxon>Ericales</taxon>
        <taxon>Actinidiaceae</taxon>
        <taxon>Actinidia</taxon>
    </lineage>
</organism>
<name>A0A7J0EXM1_9ERIC</name>
<keyword evidence="1" id="KW-0472">Membrane</keyword>
<gene>
    <name evidence="2" type="ORF">Acr_07g0013910</name>
</gene>
<sequence>MFYRGPSFLFVSLVELLKGPSTRVCTSEKETIRAWLVKFIAYQAFHDFSLGISSDVLQNFVLFLNDLHFFYGHLSGDHSEVVWKPFPSSYATNPTNDRIIHGRFDFPSYRVNLDGVNFSSGSIPSMSWENGVWYLGTASLSSGLVVWATDLVGMMTLLKVAAIRSLSLVRKSPSQFCLALSISRRSTPKLARLGVCSSIHADMGSALPHISSFPRQEGWSFSLPSDGPLSIAWVGFISLLLTKICVIPANWVAGV</sequence>
<dbReference type="EMBL" id="BJWL01000007">
    <property type="protein sequence ID" value="GFY91195.1"/>
    <property type="molecule type" value="Genomic_DNA"/>
</dbReference>
<feature type="transmembrane region" description="Helical" evidence="1">
    <location>
        <begin position="230"/>
        <end position="253"/>
    </location>
</feature>
<protein>
    <submittedName>
        <fullName evidence="2">Uncharacterized protein</fullName>
    </submittedName>
</protein>
<keyword evidence="3" id="KW-1185">Reference proteome</keyword>
<evidence type="ECO:0000313" key="3">
    <source>
        <dbReference type="Proteomes" id="UP000585474"/>
    </source>
</evidence>